<protein>
    <submittedName>
        <fullName evidence="2">RAP protein, putative</fullName>
    </submittedName>
</protein>
<proteinExistence type="predicted"/>
<feature type="compositionally biased region" description="Acidic residues" evidence="1">
    <location>
        <begin position="7"/>
        <end position="28"/>
    </location>
</feature>
<dbReference type="AlphaFoldDB" id="A0A1A8WNP4"/>
<feature type="non-terminal residue" evidence="2">
    <location>
        <position position="1"/>
    </location>
</feature>
<dbReference type="EMBL" id="FLQU01001791">
    <property type="protein sequence ID" value="SBS94501.1"/>
    <property type="molecule type" value="Genomic_DNA"/>
</dbReference>
<accession>A0A1A8WNP4</accession>
<sequence>DKNIDDMINENDDANDEIDENDDSEVSEDNLSAPSHDNNFKMNGGGTTKP</sequence>
<name>A0A1A8WNP4_PLAOA</name>
<evidence type="ECO:0000256" key="1">
    <source>
        <dbReference type="SAM" id="MobiDB-lite"/>
    </source>
</evidence>
<evidence type="ECO:0000313" key="3">
    <source>
        <dbReference type="Proteomes" id="UP000078560"/>
    </source>
</evidence>
<feature type="region of interest" description="Disordered" evidence="1">
    <location>
        <begin position="1"/>
        <end position="50"/>
    </location>
</feature>
<gene>
    <name evidence="2" type="ORF">POVCU2_0088590</name>
</gene>
<dbReference type="Proteomes" id="UP000078560">
    <property type="component" value="Unassembled WGS sequence"/>
</dbReference>
<evidence type="ECO:0000313" key="2">
    <source>
        <dbReference type="EMBL" id="SBS94501.1"/>
    </source>
</evidence>
<reference evidence="3" key="1">
    <citation type="submission" date="2016-05" db="EMBL/GenBank/DDBJ databases">
        <authorList>
            <person name="Naeem Raeece"/>
        </authorList>
    </citation>
    <scope>NUCLEOTIDE SEQUENCE [LARGE SCALE GENOMIC DNA]</scope>
</reference>
<organism evidence="2 3">
    <name type="scientific">Plasmodium ovale curtisi</name>
    <dbReference type="NCBI Taxonomy" id="864141"/>
    <lineage>
        <taxon>Eukaryota</taxon>
        <taxon>Sar</taxon>
        <taxon>Alveolata</taxon>
        <taxon>Apicomplexa</taxon>
        <taxon>Aconoidasida</taxon>
        <taxon>Haemosporida</taxon>
        <taxon>Plasmodiidae</taxon>
        <taxon>Plasmodium</taxon>
        <taxon>Plasmodium (Plasmodium)</taxon>
    </lineage>
</organism>